<keyword evidence="2" id="KW-1185">Reference proteome</keyword>
<organism evidence="1 2">
    <name type="scientific">Blattamonas nauphoetae</name>
    <dbReference type="NCBI Taxonomy" id="2049346"/>
    <lineage>
        <taxon>Eukaryota</taxon>
        <taxon>Metamonada</taxon>
        <taxon>Preaxostyla</taxon>
        <taxon>Oxymonadida</taxon>
        <taxon>Blattamonas</taxon>
    </lineage>
</organism>
<sequence>MSRFGSSKTIRQVKGAKIDEQHRQELLKHLNTTLLSGNLKEAVALPEGEDQNEWLAVNTFDFFNQINMLYGTITEFCTKDSCPIMNAGPAYEFLWADGKKVKKPVALSAPEYIDELMTWVQDLLDDETMFPSQDGVPFPKSFKDTVKTIYKKLFRVFAHIYHAHNQKIVQLGEDAHLNTCFKHFLFFVKEFDLVSNSDLAPLEDLVKTFLSDK</sequence>
<name>A0ABQ9Y466_9EUKA</name>
<dbReference type="PANTHER" id="PTHR22599">
    <property type="entry name" value="MPS ONE BINDER KINASE ACTIVATOR-LIKE MOB"/>
    <property type="match status" value="1"/>
</dbReference>
<evidence type="ECO:0000313" key="1">
    <source>
        <dbReference type="EMBL" id="KAK2958542.1"/>
    </source>
</evidence>
<gene>
    <name evidence="1" type="ORF">BLNAU_6576</name>
</gene>
<reference evidence="1 2" key="1">
    <citation type="journal article" date="2022" name="bioRxiv">
        <title>Genomics of Preaxostyla Flagellates Illuminates Evolutionary Transitions and the Path Towards Mitochondrial Loss.</title>
        <authorList>
            <person name="Novak L.V.F."/>
            <person name="Treitli S.C."/>
            <person name="Pyrih J."/>
            <person name="Halakuc P."/>
            <person name="Pipaliya S.V."/>
            <person name="Vacek V."/>
            <person name="Brzon O."/>
            <person name="Soukal P."/>
            <person name="Eme L."/>
            <person name="Dacks J.B."/>
            <person name="Karnkowska A."/>
            <person name="Elias M."/>
            <person name="Hampl V."/>
        </authorList>
    </citation>
    <scope>NUCLEOTIDE SEQUENCE [LARGE SCALE GENOMIC DNA]</scope>
    <source>
        <strain evidence="1">NAU3</strain>
        <tissue evidence="1">Gut</tissue>
    </source>
</reference>
<dbReference type="EMBL" id="JARBJD010000037">
    <property type="protein sequence ID" value="KAK2958542.1"/>
    <property type="molecule type" value="Genomic_DNA"/>
</dbReference>
<comment type="caution">
    <text evidence="1">The sequence shown here is derived from an EMBL/GenBank/DDBJ whole genome shotgun (WGS) entry which is preliminary data.</text>
</comment>
<evidence type="ECO:0000313" key="2">
    <source>
        <dbReference type="Proteomes" id="UP001281761"/>
    </source>
</evidence>
<dbReference type="SUPFAM" id="SSF101152">
    <property type="entry name" value="Mob1/phocein"/>
    <property type="match status" value="1"/>
</dbReference>
<dbReference type="Gene3D" id="1.20.140.30">
    <property type="entry name" value="MOB kinase activator"/>
    <property type="match status" value="1"/>
</dbReference>
<dbReference type="SMART" id="SM01388">
    <property type="entry name" value="Mob1_phocein"/>
    <property type="match status" value="1"/>
</dbReference>
<proteinExistence type="predicted"/>
<dbReference type="InterPro" id="IPR036703">
    <property type="entry name" value="MOB_kinase_act_sf"/>
</dbReference>
<protein>
    <submittedName>
        <fullName evidence="1">Maintenance of ploidy protein mob1</fullName>
    </submittedName>
</protein>
<dbReference type="Pfam" id="PF03637">
    <property type="entry name" value="Mob1_phocein"/>
    <property type="match status" value="1"/>
</dbReference>
<accession>A0ABQ9Y466</accession>
<dbReference type="InterPro" id="IPR005301">
    <property type="entry name" value="MOB_kinase_act_fam"/>
</dbReference>
<dbReference type="Proteomes" id="UP001281761">
    <property type="component" value="Unassembled WGS sequence"/>
</dbReference>